<dbReference type="InterPro" id="IPR026516">
    <property type="entry name" value="THAP1/10"/>
</dbReference>
<keyword evidence="10 13" id="KW-0539">Nucleus</keyword>
<evidence type="ECO:0000256" key="13">
    <source>
        <dbReference type="RuleBase" id="RU369073"/>
    </source>
</evidence>
<evidence type="ECO:0000256" key="5">
    <source>
        <dbReference type="ARBA" id="ARBA00022833"/>
    </source>
</evidence>
<comment type="similarity">
    <text evidence="2 13">Belongs to the THAP1 family.</text>
</comment>
<reference evidence="15" key="3">
    <citation type="submission" date="2025-09" db="UniProtKB">
        <authorList>
            <consortium name="Ensembl"/>
        </authorList>
    </citation>
    <scope>IDENTIFICATION</scope>
</reference>
<accession>A0A8C5H2Y4</accession>
<dbReference type="Pfam" id="PF05485">
    <property type="entry name" value="THAP"/>
    <property type="match status" value="1"/>
</dbReference>
<evidence type="ECO:0000256" key="10">
    <source>
        <dbReference type="ARBA" id="ARBA00023242"/>
    </source>
</evidence>
<dbReference type="SUPFAM" id="SSF57716">
    <property type="entry name" value="Glucocorticoid receptor-like (DNA-binding domain)"/>
    <property type="match status" value="1"/>
</dbReference>
<name>A0A8C5H2Y4_GOUWI</name>
<keyword evidence="5" id="KW-0862">Zinc</keyword>
<evidence type="ECO:0000256" key="7">
    <source>
        <dbReference type="ARBA" id="ARBA00023054"/>
    </source>
</evidence>
<evidence type="ECO:0000256" key="9">
    <source>
        <dbReference type="ARBA" id="ARBA00023163"/>
    </source>
</evidence>
<evidence type="ECO:0000256" key="2">
    <source>
        <dbReference type="ARBA" id="ARBA00006177"/>
    </source>
</evidence>
<proteinExistence type="inferred from homology"/>
<dbReference type="GO" id="GO:0003700">
    <property type="term" value="F:DNA-binding transcription factor activity"/>
    <property type="evidence" value="ECO:0007669"/>
    <property type="project" value="UniProtKB-UniRule"/>
</dbReference>
<dbReference type="PANTHER" id="PTHR46600:SF1">
    <property type="entry name" value="THAP DOMAIN-CONTAINING PROTEIN 1"/>
    <property type="match status" value="1"/>
</dbReference>
<keyword evidence="9 13" id="KW-0804">Transcription</keyword>
<comment type="subcellular location">
    <subcellularLocation>
        <location evidence="1 13">Nucleus</location>
        <location evidence="1 13">Nucleoplasm</location>
    </subcellularLocation>
</comment>
<protein>
    <recommendedName>
        <fullName evidence="13">THAP domain-containing protein 1</fullName>
    </recommendedName>
</protein>
<dbReference type="GO" id="GO:0001935">
    <property type="term" value="P:endothelial cell proliferation"/>
    <property type="evidence" value="ECO:0007669"/>
    <property type="project" value="UniProtKB-UniRule"/>
</dbReference>
<keyword evidence="11 13" id="KW-0131">Cell cycle</keyword>
<dbReference type="Ensembl" id="ENSGWIT00000042715.1">
    <property type="protein sequence ID" value="ENSGWIP00000039279.1"/>
    <property type="gene ID" value="ENSGWIG00000019971.1"/>
</dbReference>
<sequence>MVRTCKFPGCDHKNVPGSPFSFHRFPVSDITMRQLWLVAIGYSAGAKISSTKDFCVCSAHFSEDDYIPNRGNSKKRILNTAAVPVPRCLSYTEITYNVMS</sequence>
<keyword evidence="4 12" id="KW-0863">Zinc-finger</keyword>
<keyword evidence="8 12" id="KW-0238">DNA-binding</keyword>
<keyword evidence="16" id="KW-1185">Reference proteome</keyword>
<dbReference type="GO" id="GO:0008270">
    <property type="term" value="F:zinc ion binding"/>
    <property type="evidence" value="ECO:0007669"/>
    <property type="project" value="UniProtKB-KW"/>
</dbReference>
<keyword evidence="6 13" id="KW-0805">Transcription regulation</keyword>
<keyword evidence="3" id="KW-0479">Metal-binding</keyword>
<evidence type="ECO:0000256" key="1">
    <source>
        <dbReference type="ARBA" id="ARBA00004642"/>
    </source>
</evidence>
<dbReference type="InterPro" id="IPR006612">
    <property type="entry name" value="THAP_Znf"/>
</dbReference>
<dbReference type="PANTHER" id="PTHR46600">
    <property type="entry name" value="THAP DOMAIN-CONTAINING"/>
    <property type="match status" value="1"/>
</dbReference>
<evidence type="ECO:0000256" key="4">
    <source>
        <dbReference type="ARBA" id="ARBA00022771"/>
    </source>
</evidence>
<evidence type="ECO:0000256" key="6">
    <source>
        <dbReference type="ARBA" id="ARBA00023015"/>
    </source>
</evidence>
<organism evidence="15 16">
    <name type="scientific">Gouania willdenowi</name>
    <name type="common">Blunt-snouted clingfish</name>
    <name type="synonym">Lepadogaster willdenowi</name>
    <dbReference type="NCBI Taxonomy" id="441366"/>
    <lineage>
        <taxon>Eukaryota</taxon>
        <taxon>Metazoa</taxon>
        <taxon>Chordata</taxon>
        <taxon>Craniata</taxon>
        <taxon>Vertebrata</taxon>
        <taxon>Euteleostomi</taxon>
        <taxon>Actinopterygii</taxon>
        <taxon>Neopterygii</taxon>
        <taxon>Teleostei</taxon>
        <taxon>Neoteleostei</taxon>
        <taxon>Acanthomorphata</taxon>
        <taxon>Ovalentaria</taxon>
        <taxon>Blenniimorphae</taxon>
        <taxon>Blenniiformes</taxon>
        <taxon>Gobiesocoidei</taxon>
        <taxon>Gobiesocidae</taxon>
        <taxon>Gobiesocinae</taxon>
        <taxon>Gouania</taxon>
    </lineage>
</organism>
<keyword evidence="7 13" id="KW-0175">Coiled coil</keyword>
<dbReference type="AlphaFoldDB" id="A0A8C5H2Y4"/>
<dbReference type="SMART" id="SM00980">
    <property type="entry name" value="THAP"/>
    <property type="match status" value="1"/>
</dbReference>
<dbReference type="Gene3D" id="6.20.210.20">
    <property type="entry name" value="THAP domain"/>
    <property type="match status" value="1"/>
</dbReference>
<evidence type="ECO:0000259" key="14">
    <source>
        <dbReference type="PROSITE" id="PS50950"/>
    </source>
</evidence>
<reference evidence="15" key="2">
    <citation type="submission" date="2025-08" db="UniProtKB">
        <authorList>
            <consortium name="Ensembl"/>
        </authorList>
    </citation>
    <scope>IDENTIFICATION</scope>
</reference>
<reference evidence="15" key="1">
    <citation type="submission" date="2020-06" db="EMBL/GenBank/DDBJ databases">
        <authorList>
            <consortium name="Wellcome Sanger Institute Data Sharing"/>
        </authorList>
    </citation>
    <scope>NUCLEOTIDE SEQUENCE [LARGE SCALE GENOMIC DNA]</scope>
</reference>
<dbReference type="GO" id="GO:0043565">
    <property type="term" value="F:sequence-specific DNA binding"/>
    <property type="evidence" value="ECO:0007669"/>
    <property type="project" value="UniProtKB-UniRule"/>
</dbReference>
<evidence type="ECO:0000256" key="11">
    <source>
        <dbReference type="ARBA" id="ARBA00023306"/>
    </source>
</evidence>
<dbReference type="GO" id="GO:0005654">
    <property type="term" value="C:nucleoplasm"/>
    <property type="evidence" value="ECO:0007669"/>
    <property type="project" value="UniProtKB-SubCell"/>
</dbReference>
<evidence type="ECO:0000256" key="3">
    <source>
        <dbReference type="ARBA" id="ARBA00022723"/>
    </source>
</evidence>
<dbReference type="InterPro" id="IPR038441">
    <property type="entry name" value="THAP_Znf_sf"/>
</dbReference>
<feature type="domain" description="THAP-type" evidence="14">
    <location>
        <begin position="1"/>
        <end position="87"/>
    </location>
</feature>
<evidence type="ECO:0000313" key="16">
    <source>
        <dbReference type="Proteomes" id="UP000694680"/>
    </source>
</evidence>
<comment type="function">
    <text evidence="13">DNA-binding transcription regulator that regulates endothelial cell proliferation and G1/S cell-cycle progression. Specifically binds the 5'-[AT]NTNN[GT]GGCA[AGT]-3' core DNA sequence and acts by modulating expression of pRB-E2F cell-cycle target genes.</text>
</comment>
<evidence type="ECO:0000256" key="8">
    <source>
        <dbReference type="ARBA" id="ARBA00023125"/>
    </source>
</evidence>
<evidence type="ECO:0000313" key="15">
    <source>
        <dbReference type="Ensembl" id="ENSGWIP00000039279.1"/>
    </source>
</evidence>
<evidence type="ECO:0000256" key="12">
    <source>
        <dbReference type="PROSITE-ProRule" id="PRU00309"/>
    </source>
</evidence>
<dbReference type="Proteomes" id="UP000694680">
    <property type="component" value="Chromosome 17"/>
</dbReference>
<dbReference type="PROSITE" id="PS50950">
    <property type="entry name" value="ZF_THAP"/>
    <property type="match status" value="1"/>
</dbReference>